<reference evidence="5 6" key="1">
    <citation type="submission" date="2013-01" db="EMBL/GenBank/DDBJ databases">
        <title>The Genome Sequence of Clostridium clostridioforme 90A8.</title>
        <authorList>
            <consortium name="The Broad Institute Genome Sequencing Platform"/>
            <person name="Earl A."/>
            <person name="Ward D."/>
            <person name="Feldgarden M."/>
            <person name="Gevers D."/>
            <person name="Courvalin P."/>
            <person name="Lambert T."/>
            <person name="Walker B."/>
            <person name="Young S.K."/>
            <person name="Zeng Q."/>
            <person name="Gargeya S."/>
            <person name="Fitzgerald M."/>
            <person name="Haas B."/>
            <person name="Abouelleil A."/>
            <person name="Alvarado L."/>
            <person name="Arachchi H.M."/>
            <person name="Berlin A.M."/>
            <person name="Chapman S.B."/>
            <person name="Dewar J."/>
            <person name="Goldberg J."/>
            <person name="Griggs A."/>
            <person name="Gujja S."/>
            <person name="Hansen M."/>
            <person name="Howarth C."/>
            <person name="Imamovic A."/>
            <person name="Larimer J."/>
            <person name="McCowan C."/>
            <person name="Murphy C."/>
            <person name="Neiman D."/>
            <person name="Pearson M."/>
            <person name="Priest M."/>
            <person name="Roberts A."/>
            <person name="Saif S."/>
            <person name="Shea T."/>
            <person name="Sisk P."/>
            <person name="Sykes S."/>
            <person name="Wortman J."/>
            <person name="Nusbaum C."/>
            <person name="Birren B."/>
        </authorList>
    </citation>
    <scope>NUCLEOTIDE SEQUENCE [LARGE SCALE GENOMIC DNA]</scope>
    <source>
        <strain evidence="5 6">90A8</strain>
    </source>
</reference>
<evidence type="ECO:0000256" key="1">
    <source>
        <dbReference type="ARBA" id="ARBA00009023"/>
    </source>
</evidence>
<dbReference type="GO" id="GO:0055085">
    <property type="term" value="P:transmembrane transport"/>
    <property type="evidence" value="ECO:0007669"/>
    <property type="project" value="InterPro"/>
</dbReference>
<dbReference type="PROSITE" id="PS51257">
    <property type="entry name" value="PROKAR_LIPOPROTEIN"/>
    <property type="match status" value="1"/>
</dbReference>
<dbReference type="InterPro" id="IPR004682">
    <property type="entry name" value="TRAP_DctP"/>
</dbReference>
<protein>
    <submittedName>
        <fullName evidence="5">DctP family TRAP transporter solute receptor</fullName>
    </submittedName>
</protein>
<dbReference type="Proteomes" id="UP000013085">
    <property type="component" value="Unassembled WGS sequence"/>
</dbReference>
<evidence type="ECO:0000313" key="6">
    <source>
        <dbReference type="Proteomes" id="UP000013085"/>
    </source>
</evidence>
<dbReference type="EMBL" id="AGYR01000029">
    <property type="protein sequence ID" value="ENZ13637.1"/>
    <property type="molecule type" value="Genomic_DNA"/>
</dbReference>
<keyword evidence="3 4" id="KW-0732">Signal</keyword>
<dbReference type="Gene3D" id="3.40.190.170">
    <property type="entry name" value="Bacterial extracellular solute-binding protein, family 7"/>
    <property type="match status" value="1"/>
</dbReference>
<dbReference type="Pfam" id="PF03480">
    <property type="entry name" value="DctP"/>
    <property type="match status" value="1"/>
</dbReference>
<proteinExistence type="inferred from homology"/>
<dbReference type="AlphaFoldDB" id="A0A0E2HNG0"/>
<gene>
    <name evidence="5" type="ORF">HMPREF1090_02532</name>
</gene>
<dbReference type="NCBIfam" id="TIGR00787">
    <property type="entry name" value="dctP"/>
    <property type="match status" value="1"/>
</dbReference>
<keyword evidence="2" id="KW-0813">Transport</keyword>
<organism evidence="5 6">
    <name type="scientific">[Clostridium] clostridioforme 90A8</name>
    <dbReference type="NCBI Taxonomy" id="999408"/>
    <lineage>
        <taxon>Bacteria</taxon>
        <taxon>Bacillati</taxon>
        <taxon>Bacillota</taxon>
        <taxon>Clostridia</taxon>
        <taxon>Lachnospirales</taxon>
        <taxon>Lachnospiraceae</taxon>
        <taxon>Enterocloster</taxon>
    </lineage>
</organism>
<dbReference type="PANTHER" id="PTHR33376:SF7">
    <property type="entry name" value="C4-DICARBOXYLATE-BINDING PROTEIN DCTB"/>
    <property type="match status" value="1"/>
</dbReference>
<dbReference type="PATRIC" id="fig|999408.3.peg.2737"/>
<feature type="signal peptide" evidence="4">
    <location>
        <begin position="1"/>
        <end position="23"/>
    </location>
</feature>
<dbReference type="GeneID" id="57963239"/>
<evidence type="ECO:0000256" key="3">
    <source>
        <dbReference type="ARBA" id="ARBA00022729"/>
    </source>
</evidence>
<dbReference type="GO" id="GO:0030288">
    <property type="term" value="C:outer membrane-bounded periplasmic space"/>
    <property type="evidence" value="ECO:0007669"/>
    <property type="project" value="InterPro"/>
</dbReference>
<sequence length="339" mass="37626">MFKRLRKAAAVICAAAMVLSMTACGSAGDKKVVLHFTHTQSPGSISDLTAQEFKKLVEEKSGGRIEVNIYSNCGLSGGDLTKAIELVQAGNIDIHSCAPPNIANYDKKFYSFWLPFLFPNSDDLLAFCHSDKVHEVVNGWCNDLEMEMLGINNAGSRQISNSKKEITKPEDLKGMNIRVPGANIFIDLYRNYFGANPTAMDFSEVYTSLQQKTIDGQENPIAVFDSSKFAEVQQYVTLWDGVRDTTIWVMSRKTMDRLSPEDRELVKECAAEALDWGNDYLADNEAVIIQKLKDGGTVITELTEEQKAEFQKACAGIYDDYAKSVGQEVIDLFTGGYKN</sequence>
<accession>A0A0E2HNG0</accession>
<dbReference type="PIRSF" id="PIRSF006470">
    <property type="entry name" value="DctB"/>
    <property type="match status" value="1"/>
</dbReference>
<evidence type="ECO:0000256" key="2">
    <source>
        <dbReference type="ARBA" id="ARBA00022448"/>
    </source>
</evidence>
<dbReference type="CDD" id="cd13678">
    <property type="entry name" value="PBP2_TRAP_DctP10"/>
    <property type="match status" value="1"/>
</dbReference>
<comment type="similarity">
    <text evidence="1">Belongs to the bacterial solute-binding protein 7 family.</text>
</comment>
<dbReference type="InterPro" id="IPR018389">
    <property type="entry name" value="DctP_fam"/>
</dbReference>
<evidence type="ECO:0000256" key="4">
    <source>
        <dbReference type="SAM" id="SignalP"/>
    </source>
</evidence>
<evidence type="ECO:0000313" key="5">
    <source>
        <dbReference type="EMBL" id="ENZ13637.1"/>
    </source>
</evidence>
<dbReference type="PANTHER" id="PTHR33376">
    <property type="match status" value="1"/>
</dbReference>
<dbReference type="NCBIfam" id="NF037995">
    <property type="entry name" value="TRAP_S1"/>
    <property type="match status" value="1"/>
</dbReference>
<dbReference type="RefSeq" id="WP_002595879.1">
    <property type="nucleotide sequence ID" value="NZ_KB851021.1"/>
</dbReference>
<dbReference type="InterPro" id="IPR038404">
    <property type="entry name" value="TRAP_DctP_sf"/>
</dbReference>
<dbReference type="HOGENOM" id="CLU_036176_1_3_9"/>
<feature type="chain" id="PRO_5038727136" evidence="4">
    <location>
        <begin position="24"/>
        <end position="339"/>
    </location>
</feature>
<keyword evidence="5" id="KW-0675">Receptor</keyword>
<name>A0A0E2HNG0_9FIRM</name>
<comment type="caution">
    <text evidence="5">The sequence shown here is derived from an EMBL/GenBank/DDBJ whole genome shotgun (WGS) entry which is preliminary data.</text>
</comment>